<gene>
    <name evidence="1" type="ORF">ACFQBQ_14025</name>
</gene>
<keyword evidence="2" id="KW-1185">Reference proteome</keyword>
<organism evidence="1 2">
    <name type="scientific">Granulicella cerasi</name>
    <dbReference type="NCBI Taxonomy" id="741063"/>
    <lineage>
        <taxon>Bacteria</taxon>
        <taxon>Pseudomonadati</taxon>
        <taxon>Acidobacteriota</taxon>
        <taxon>Terriglobia</taxon>
        <taxon>Terriglobales</taxon>
        <taxon>Acidobacteriaceae</taxon>
        <taxon>Granulicella</taxon>
    </lineage>
</organism>
<accession>A0ABW1ZC14</accession>
<proteinExistence type="predicted"/>
<dbReference type="Gene3D" id="1.20.120.450">
    <property type="entry name" value="dinb family like domain"/>
    <property type="match status" value="1"/>
</dbReference>
<dbReference type="Pfam" id="PF07609">
    <property type="entry name" value="DUF1572"/>
    <property type="match status" value="1"/>
</dbReference>
<comment type="caution">
    <text evidence="1">The sequence shown here is derived from an EMBL/GenBank/DDBJ whole genome shotgun (WGS) entry which is preliminary data.</text>
</comment>
<dbReference type="SUPFAM" id="SSF109854">
    <property type="entry name" value="DinB/YfiT-like putative metalloenzymes"/>
    <property type="match status" value="1"/>
</dbReference>
<dbReference type="RefSeq" id="WP_263370335.1">
    <property type="nucleotide sequence ID" value="NZ_JAGSYD010000001.1"/>
</dbReference>
<dbReference type="InterPro" id="IPR011466">
    <property type="entry name" value="DUF1572"/>
</dbReference>
<dbReference type="Proteomes" id="UP001596391">
    <property type="component" value="Unassembled WGS sequence"/>
</dbReference>
<protein>
    <submittedName>
        <fullName evidence="1">DUF1572 domain-containing protein</fullName>
    </submittedName>
</protein>
<sequence>MSADANDLARTFIDSSLASLARSEMQIAKCLPRLSEEQMRHRGGEHENSVLNLLLHLEGNMRQWFIHGVGGQPDVRKRDSEFSLEPSISSAEAWRQLQQVIAESREVLSAVGAERLLETIDPQPTGTLRHPTVMAAIVKITEHLSHHAGQIILLTKQMAATDLDLSLPRKR</sequence>
<name>A0ABW1ZC14_9BACT</name>
<evidence type="ECO:0000313" key="1">
    <source>
        <dbReference type="EMBL" id="MFC6646684.1"/>
    </source>
</evidence>
<reference evidence="2" key="1">
    <citation type="journal article" date="2019" name="Int. J. Syst. Evol. Microbiol.">
        <title>The Global Catalogue of Microorganisms (GCM) 10K type strain sequencing project: providing services to taxonomists for standard genome sequencing and annotation.</title>
        <authorList>
            <consortium name="The Broad Institute Genomics Platform"/>
            <consortium name="The Broad Institute Genome Sequencing Center for Infectious Disease"/>
            <person name="Wu L."/>
            <person name="Ma J."/>
        </authorList>
    </citation>
    <scope>NUCLEOTIDE SEQUENCE [LARGE SCALE GENOMIC DNA]</scope>
    <source>
        <strain evidence="2">CGMCC 1.16026</strain>
    </source>
</reference>
<dbReference type="InterPro" id="IPR034660">
    <property type="entry name" value="DinB/YfiT-like"/>
</dbReference>
<evidence type="ECO:0000313" key="2">
    <source>
        <dbReference type="Proteomes" id="UP001596391"/>
    </source>
</evidence>
<dbReference type="EMBL" id="JBHSWI010000001">
    <property type="protein sequence ID" value="MFC6646684.1"/>
    <property type="molecule type" value="Genomic_DNA"/>
</dbReference>